<dbReference type="InterPro" id="IPR036515">
    <property type="entry name" value="Transposase_17_sf"/>
</dbReference>
<reference evidence="3" key="1">
    <citation type="submission" date="2019-04" db="EMBL/GenBank/DDBJ databases">
        <title>Genome sequence of Pseudomonas putida 1290, an auxin catabolizing strain.</title>
        <authorList>
            <person name="Laird T.S."/>
            <person name="Leveau J.H.J."/>
        </authorList>
    </citation>
    <scope>NUCLEOTIDE SEQUENCE [LARGE SCALE GENOMIC DNA]</scope>
    <source>
        <strain evidence="3">1290</strain>
    </source>
</reference>
<dbReference type="GO" id="GO:0004803">
    <property type="term" value="F:transposase activity"/>
    <property type="evidence" value="ECO:0007669"/>
    <property type="project" value="InterPro"/>
</dbReference>
<dbReference type="EMBL" id="CP039371">
    <property type="protein sequence ID" value="QCI10269.1"/>
    <property type="molecule type" value="Genomic_DNA"/>
</dbReference>
<dbReference type="InterPro" id="IPR002686">
    <property type="entry name" value="Transposase_17"/>
</dbReference>
<dbReference type="OrthoDB" id="9791101at2"/>
<dbReference type="GO" id="GO:0043565">
    <property type="term" value="F:sequence-specific DNA binding"/>
    <property type="evidence" value="ECO:0007669"/>
    <property type="project" value="TreeGrafter"/>
</dbReference>
<dbReference type="SMART" id="SM01321">
    <property type="entry name" value="Y1_Tnp"/>
    <property type="match status" value="1"/>
</dbReference>
<dbReference type="GO" id="GO:0006313">
    <property type="term" value="P:DNA transposition"/>
    <property type="evidence" value="ECO:0007669"/>
    <property type="project" value="InterPro"/>
</dbReference>
<dbReference type="NCBIfam" id="NF047646">
    <property type="entry name" value="REP_Tyr_transpos"/>
    <property type="match status" value="1"/>
</dbReference>
<organism evidence="2 3">
    <name type="scientific">Pseudomonas putida</name>
    <name type="common">Arthrobacter siderocapsulatus</name>
    <dbReference type="NCBI Taxonomy" id="303"/>
    <lineage>
        <taxon>Bacteria</taxon>
        <taxon>Pseudomonadati</taxon>
        <taxon>Pseudomonadota</taxon>
        <taxon>Gammaproteobacteria</taxon>
        <taxon>Pseudomonadales</taxon>
        <taxon>Pseudomonadaceae</taxon>
        <taxon>Pseudomonas</taxon>
    </lineage>
</organism>
<protein>
    <submittedName>
        <fullName evidence="2">Transposase</fullName>
    </submittedName>
</protein>
<dbReference type="Proteomes" id="UP000298551">
    <property type="component" value="Chromosome"/>
</dbReference>
<proteinExistence type="predicted"/>
<dbReference type="PANTHER" id="PTHR36966">
    <property type="entry name" value="REP-ASSOCIATED TYROSINE TRANSPOSASE"/>
    <property type="match status" value="1"/>
</dbReference>
<name>A0A4D6X350_PSEPU</name>
<dbReference type="SUPFAM" id="SSF143422">
    <property type="entry name" value="Transposase IS200-like"/>
    <property type="match status" value="1"/>
</dbReference>
<sequence>MDRAQSCLLRRGRFSQPGGIYLLTTVTHQRKQIFTQLQLARSVIQQFRLAEIDGLCHSLAWVVMPDHVHWLIELRGATLCCLMRRFKSRSSHALYRQGMRRERIWQPGYQDRALRREESVLKVARYIVANPIRAGLVGRAGDYSHWDAVWL</sequence>
<accession>A0A4D6X350</accession>
<dbReference type="RefSeq" id="WP_136912551.1">
    <property type="nucleotide sequence ID" value="NZ_CP039371.1"/>
</dbReference>
<evidence type="ECO:0000313" key="3">
    <source>
        <dbReference type="Proteomes" id="UP000298551"/>
    </source>
</evidence>
<dbReference type="Gene3D" id="3.30.70.1290">
    <property type="entry name" value="Transposase IS200-like"/>
    <property type="match status" value="1"/>
</dbReference>
<feature type="domain" description="Transposase IS200-like" evidence="1">
    <location>
        <begin position="16"/>
        <end position="130"/>
    </location>
</feature>
<dbReference type="PANTHER" id="PTHR36966:SF1">
    <property type="entry name" value="REP-ASSOCIATED TYROSINE TRANSPOSASE"/>
    <property type="match status" value="1"/>
</dbReference>
<dbReference type="AlphaFoldDB" id="A0A4D6X350"/>
<dbReference type="InterPro" id="IPR052715">
    <property type="entry name" value="RAYT_transposase"/>
</dbReference>
<gene>
    <name evidence="2" type="ORF">E6B08_02020</name>
</gene>
<dbReference type="Pfam" id="PF01797">
    <property type="entry name" value="Y1_Tnp"/>
    <property type="match status" value="1"/>
</dbReference>
<evidence type="ECO:0000313" key="2">
    <source>
        <dbReference type="EMBL" id="QCI10269.1"/>
    </source>
</evidence>
<evidence type="ECO:0000259" key="1">
    <source>
        <dbReference type="SMART" id="SM01321"/>
    </source>
</evidence>